<evidence type="ECO:0000256" key="4">
    <source>
        <dbReference type="SAM" id="Coils"/>
    </source>
</evidence>
<evidence type="ECO:0000313" key="5">
    <source>
        <dbReference type="EMBL" id="ODS32463.1"/>
    </source>
</evidence>
<comment type="function">
    <text evidence="1">Required for the efficient initiation of filament assembly.</text>
</comment>
<dbReference type="GO" id="GO:0044780">
    <property type="term" value="P:bacterial-type flagellum assembly"/>
    <property type="evidence" value="ECO:0007669"/>
    <property type="project" value="InterPro"/>
</dbReference>
<reference evidence="5 6" key="1">
    <citation type="submission" date="2016-07" db="EMBL/GenBank/DDBJ databases">
        <title>Draft genome of Scalindua rubra, obtained from a brine-seawater interface in the Red Sea, sheds light on salt adaptation in anammox bacteria.</title>
        <authorList>
            <person name="Speth D.R."/>
            <person name="Lagkouvardos I."/>
            <person name="Wang Y."/>
            <person name="Qian P.-Y."/>
            <person name="Dutilh B.E."/>
            <person name="Jetten M.S."/>
        </authorList>
    </citation>
    <scope>NUCLEOTIDE SEQUENCE [LARGE SCALE GENOMIC DNA]</scope>
    <source>
        <strain evidence="5">BSI-1</strain>
    </source>
</reference>
<comment type="caution">
    <text evidence="5">The sequence shown here is derived from an EMBL/GenBank/DDBJ whole genome shotgun (WGS) entry which is preliminary data.</text>
</comment>
<accession>A0A1E3XA23</accession>
<dbReference type="AlphaFoldDB" id="A0A1E3XA23"/>
<organism evidence="5 6">
    <name type="scientific">Candidatus Scalindua rubra</name>
    <dbReference type="NCBI Taxonomy" id="1872076"/>
    <lineage>
        <taxon>Bacteria</taxon>
        <taxon>Pseudomonadati</taxon>
        <taxon>Planctomycetota</taxon>
        <taxon>Candidatus Brocadiia</taxon>
        <taxon>Candidatus Brocadiales</taxon>
        <taxon>Candidatus Scalinduaceae</taxon>
        <taxon>Candidatus Scalindua</taxon>
    </lineage>
</organism>
<protein>
    <submittedName>
        <fullName evidence="5">FlgN protein</fullName>
    </submittedName>
</protein>
<evidence type="ECO:0000256" key="1">
    <source>
        <dbReference type="ARBA" id="ARBA00002397"/>
    </source>
</evidence>
<gene>
    <name evidence="5" type="ORF">SCARUB_02407</name>
</gene>
<name>A0A1E3XA23_9BACT</name>
<dbReference type="Proteomes" id="UP000094056">
    <property type="component" value="Unassembled WGS sequence"/>
</dbReference>
<evidence type="ECO:0000256" key="3">
    <source>
        <dbReference type="ARBA" id="ARBA00022795"/>
    </source>
</evidence>
<proteinExistence type="inferred from homology"/>
<evidence type="ECO:0000256" key="2">
    <source>
        <dbReference type="ARBA" id="ARBA00007703"/>
    </source>
</evidence>
<evidence type="ECO:0000313" key="6">
    <source>
        <dbReference type="Proteomes" id="UP000094056"/>
    </source>
</evidence>
<dbReference type="InterPro" id="IPR007809">
    <property type="entry name" value="FlgN-like"/>
</dbReference>
<keyword evidence="3" id="KW-1005">Bacterial flagellum biogenesis</keyword>
<sequence>MKIEEIISYLNRKKEYYEKILKLTKKQEEAIKSSNIKELTLLITEKESYIKNIKRLETLNIKLQEEIMLNQKKS</sequence>
<keyword evidence="4" id="KW-0175">Coiled coil</keyword>
<dbReference type="Pfam" id="PF05130">
    <property type="entry name" value="FlgN"/>
    <property type="match status" value="1"/>
</dbReference>
<feature type="coiled-coil region" evidence="4">
    <location>
        <begin position="46"/>
        <end position="73"/>
    </location>
</feature>
<comment type="similarity">
    <text evidence="2">Belongs to the FlgN family.</text>
</comment>
<dbReference type="InterPro" id="IPR036679">
    <property type="entry name" value="FlgN-like_sf"/>
</dbReference>
<dbReference type="SUPFAM" id="SSF140566">
    <property type="entry name" value="FlgN-like"/>
    <property type="match status" value="1"/>
</dbReference>
<dbReference type="EMBL" id="MAYW01000061">
    <property type="protein sequence ID" value="ODS32463.1"/>
    <property type="molecule type" value="Genomic_DNA"/>
</dbReference>
<dbReference type="Gene3D" id="1.20.58.300">
    <property type="entry name" value="FlgN-like"/>
    <property type="match status" value="1"/>
</dbReference>